<sequence>MARHHTSPLLHLPKELQDMIFKQVLLLDLSSLVPLARVNTTLRCGIQSTIKRLFLSQQTHCYPKPKFGTLLALGLKDCEIIDVLEDLDHEEGHRRYRTVLYSSWKRVAWCWELGFYDWQLNALDVSIIRGSHSLADYFIGFYGVSERNVVTAIEANHPALAKHLEVKALRKGVNLSSWRLEFTREAVEYQKLIASVENLQNLHQPEIRTLDYIRISYINLVTDRTTQPKAASPMPLEIETIASFCRDTLLGLPEVPCKVHVAMVQKLARRIYESYWSHSELPQTLDEYPFLLVTIDILAERFPGSFTRDKFPDEILSLVKSLKMNSLTLDQKGCRALLMRQPMCMGRNPAFWATPRK</sequence>
<reference evidence="1" key="2">
    <citation type="submission" date="2012-05" db="EMBL/GenBank/DDBJ databases">
        <title>Annotation of the Genome Sequence of Fusarium oxysporum f. sp. melonis 26406.</title>
        <authorList>
            <consortium name="The Broad Institute Genomics Platform"/>
            <person name="Ma L.-J."/>
            <person name="Corby-Kistler H."/>
            <person name="Broz K."/>
            <person name="Gale L.R."/>
            <person name="Jonkers W."/>
            <person name="O'Donnell K."/>
            <person name="Ploetz R."/>
            <person name="Steinberg C."/>
            <person name="Schwartz D.C."/>
            <person name="VanEtten H."/>
            <person name="Zhou S."/>
            <person name="Young S.K."/>
            <person name="Zeng Q."/>
            <person name="Gargeya S."/>
            <person name="Fitzgerald M."/>
            <person name="Abouelleil A."/>
            <person name="Alvarado L."/>
            <person name="Chapman S.B."/>
            <person name="Gainer-Dewar J."/>
            <person name="Goldberg J."/>
            <person name="Griggs A."/>
            <person name="Gujja S."/>
            <person name="Hansen M."/>
            <person name="Howarth C."/>
            <person name="Imamovic A."/>
            <person name="Ireland A."/>
            <person name="Larimer J."/>
            <person name="McCowan C."/>
            <person name="Murphy C."/>
            <person name="Pearson M."/>
            <person name="Poon T.W."/>
            <person name="Priest M."/>
            <person name="Roberts A."/>
            <person name="Saif S."/>
            <person name="Shea T."/>
            <person name="Sykes S."/>
            <person name="Wortman J."/>
            <person name="Nusbaum C."/>
            <person name="Birren B."/>
        </authorList>
    </citation>
    <scope>NUCLEOTIDE SEQUENCE</scope>
    <source>
        <strain evidence="1">26406</strain>
    </source>
</reference>
<organism evidence="1">
    <name type="scientific">Fusarium oxysporum f. sp. melonis 26406</name>
    <dbReference type="NCBI Taxonomy" id="1089452"/>
    <lineage>
        <taxon>Eukaryota</taxon>
        <taxon>Fungi</taxon>
        <taxon>Dikarya</taxon>
        <taxon>Ascomycota</taxon>
        <taxon>Pezizomycotina</taxon>
        <taxon>Sordariomycetes</taxon>
        <taxon>Hypocreomycetidae</taxon>
        <taxon>Hypocreales</taxon>
        <taxon>Nectriaceae</taxon>
        <taxon>Fusarium</taxon>
        <taxon>Fusarium oxysporum species complex</taxon>
    </lineage>
</organism>
<dbReference type="VEuPathDB" id="FungiDB:FOMG_17636"/>
<dbReference type="AlphaFoldDB" id="W9ZAU4"/>
<proteinExistence type="predicted"/>
<dbReference type="OrthoDB" id="4989431at2759"/>
<dbReference type="Proteomes" id="UP000030703">
    <property type="component" value="Unassembled WGS sequence"/>
</dbReference>
<protein>
    <recommendedName>
        <fullName evidence="2">F-box domain-containing protein</fullName>
    </recommendedName>
</protein>
<reference evidence="1" key="1">
    <citation type="submission" date="2012-04" db="EMBL/GenBank/DDBJ databases">
        <title>The Genome Sequence of Fusarium oxysporum melonis.</title>
        <authorList>
            <consortium name="The Broad Institute Genome Sequencing Platform"/>
            <person name="Ma L.-J."/>
            <person name="Gale L.R."/>
            <person name="Schwartz D.C."/>
            <person name="Zhou S."/>
            <person name="Corby-Kistler H."/>
            <person name="Young S.K."/>
            <person name="Zeng Q."/>
            <person name="Gargeya S."/>
            <person name="Fitzgerald M."/>
            <person name="Haas B."/>
            <person name="Abouelleil A."/>
            <person name="Alvarado L."/>
            <person name="Arachchi H.M."/>
            <person name="Berlin A."/>
            <person name="Brown A."/>
            <person name="Chapman S.B."/>
            <person name="Chen Z."/>
            <person name="Dunbar C."/>
            <person name="Freedman E."/>
            <person name="Gearin G."/>
            <person name="Goldberg J."/>
            <person name="Griggs A."/>
            <person name="Gujja S."/>
            <person name="Heiman D."/>
            <person name="Howarth C."/>
            <person name="Larson L."/>
            <person name="Lui A."/>
            <person name="MacDonald P.J.P."/>
            <person name="Montmayeur A."/>
            <person name="Murphy C."/>
            <person name="Neiman D."/>
            <person name="Pearson M."/>
            <person name="Priest M."/>
            <person name="Roberts A."/>
            <person name="Saif S."/>
            <person name="Shea T."/>
            <person name="Shenoy N."/>
            <person name="Sisk P."/>
            <person name="Stolte C."/>
            <person name="Sykes S."/>
            <person name="Wortman J."/>
            <person name="Nusbaum C."/>
            <person name="Birren B."/>
        </authorList>
    </citation>
    <scope>NUCLEOTIDE SEQUENCE</scope>
    <source>
        <strain evidence="1">26406</strain>
    </source>
</reference>
<name>W9ZAU4_FUSOX</name>
<evidence type="ECO:0008006" key="2">
    <source>
        <dbReference type="Google" id="ProtNLM"/>
    </source>
</evidence>
<gene>
    <name evidence="1" type="ORF">FOMG_17636</name>
</gene>
<dbReference type="EMBL" id="JH659385">
    <property type="protein sequence ID" value="EXK25717.1"/>
    <property type="molecule type" value="Genomic_DNA"/>
</dbReference>
<evidence type="ECO:0000313" key="1">
    <source>
        <dbReference type="EMBL" id="EXK25717.1"/>
    </source>
</evidence>
<accession>W9ZAU4</accession>
<dbReference type="HOGENOM" id="CLU_946784_0_0_1"/>